<keyword evidence="8" id="KW-1185">Reference proteome</keyword>
<gene>
    <name evidence="7" type="ORF">QQX02_05815</name>
</gene>
<evidence type="ECO:0000256" key="2">
    <source>
        <dbReference type="ARBA" id="ARBA00022676"/>
    </source>
</evidence>
<keyword evidence="3" id="KW-0808">Transferase</keyword>
<evidence type="ECO:0000313" key="7">
    <source>
        <dbReference type="EMBL" id="MDN4480436.1"/>
    </source>
</evidence>
<accession>A0ABT8GHK8</accession>
<feature type="domain" description="Fucosyltransferase C-terminal" evidence="6">
    <location>
        <begin position="509"/>
        <end position="602"/>
    </location>
</feature>
<dbReference type="InterPro" id="IPR038577">
    <property type="entry name" value="GT10-like_C_sf"/>
</dbReference>
<evidence type="ECO:0000259" key="6">
    <source>
        <dbReference type="Pfam" id="PF00852"/>
    </source>
</evidence>
<dbReference type="SUPFAM" id="SSF53756">
    <property type="entry name" value="UDP-Glycosyltransferase/glycogen phosphorylase"/>
    <property type="match status" value="2"/>
</dbReference>
<feature type="compositionally biased region" description="Basic residues" evidence="5">
    <location>
        <begin position="686"/>
        <end position="695"/>
    </location>
</feature>
<evidence type="ECO:0000256" key="3">
    <source>
        <dbReference type="ARBA" id="ARBA00022679"/>
    </source>
</evidence>
<proteinExistence type="inferred from homology"/>
<evidence type="ECO:0000256" key="5">
    <source>
        <dbReference type="SAM" id="MobiDB-lite"/>
    </source>
</evidence>
<dbReference type="Proteomes" id="UP001172708">
    <property type="component" value="Unassembled WGS sequence"/>
</dbReference>
<dbReference type="Pfam" id="PF00852">
    <property type="entry name" value="Glyco_transf_10"/>
    <property type="match status" value="2"/>
</dbReference>
<dbReference type="InterPro" id="IPR001503">
    <property type="entry name" value="Glyco_trans_10"/>
</dbReference>
<dbReference type="RefSeq" id="WP_301141830.1">
    <property type="nucleotide sequence ID" value="NZ_JAUHQA010000001.1"/>
</dbReference>
<comment type="caution">
    <text evidence="7">The sequence shown here is derived from an EMBL/GenBank/DDBJ whole genome shotgun (WGS) entry which is preliminary data.</text>
</comment>
<reference evidence="7" key="1">
    <citation type="submission" date="2023-06" db="EMBL/GenBank/DDBJ databases">
        <title>Egi l300058.</title>
        <authorList>
            <person name="Gao L."/>
            <person name="Fang B.-Z."/>
            <person name="Li W.-J."/>
        </authorList>
    </citation>
    <scope>NUCLEOTIDE SEQUENCE</scope>
    <source>
        <strain evidence="7">EGI L300058</strain>
    </source>
</reference>
<dbReference type="InterPro" id="IPR055270">
    <property type="entry name" value="Glyco_tran_10_C"/>
</dbReference>
<name>A0ABT8GHK8_9MICO</name>
<keyword evidence="2" id="KW-0328">Glycosyltransferase</keyword>
<feature type="domain" description="Fucosyltransferase C-terminal" evidence="6">
    <location>
        <begin position="151"/>
        <end position="255"/>
    </location>
</feature>
<organism evidence="7 8">
    <name type="scientific">Demequina muriae</name>
    <dbReference type="NCBI Taxonomy" id="3051664"/>
    <lineage>
        <taxon>Bacteria</taxon>
        <taxon>Bacillati</taxon>
        <taxon>Actinomycetota</taxon>
        <taxon>Actinomycetes</taxon>
        <taxon>Micrococcales</taxon>
        <taxon>Demequinaceae</taxon>
        <taxon>Demequina</taxon>
    </lineage>
</organism>
<dbReference type="Gene3D" id="3.40.50.11660">
    <property type="entry name" value="Glycosyl transferase family 10, C-terminal domain"/>
    <property type="match status" value="2"/>
</dbReference>
<feature type="region of interest" description="Disordered" evidence="5">
    <location>
        <begin position="675"/>
        <end position="695"/>
    </location>
</feature>
<evidence type="ECO:0000256" key="1">
    <source>
        <dbReference type="ARBA" id="ARBA00008919"/>
    </source>
</evidence>
<protein>
    <submittedName>
        <fullName evidence="7">Glycosyltransferase family 10</fullName>
    </submittedName>
</protein>
<evidence type="ECO:0000256" key="4">
    <source>
        <dbReference type="SAM" id="Coils"/>
    </source>
</evidence>
<keyword evidence="4" id="KW-0175">Coiled coil</keyword>
<dbReference type="PANTHER" id="PTHR11929:SF194">
    <property type="entry name" value="ALPHA-(1,3)-FUCOSYLTRANSFERASE 10"/>
    <property type="match status" value="1"/>
</dbReference>
<evidence type="ECO:0000313" key="8">
    <source>
        <dbReference type="Proteomes" id="UP001172708"/>
    </source>
</evidence>
<feature type="coiled-coil region" evidence="4">
    <location>
        <begin position="600"/>
        <end position="627"/>
    </location>
</feature>
<dbReference type="EMBL" id="JAUHQA010000001">
    <property type="protein sequence ID" value="MDN4480436.1"/>
    <property type="molecule type" value="Genomic_DNA"/>
</dbReference>
<sequence>MSRVFISARSTYMASPQARARLESSGHELVAAPGDADWAIAYHQDELDGILGVVPEVVLHTYEPFYTPAWPLDASADGTRVRSFSPWTVGLEESWRHWLTNGPREYVDPRQGRRSGTALLASVKPFRHGVVSEDLTQIRYDLGVRGYERGQVDVYGQGWDGVEIVEDSRHPKGESFSDAKHRILQGCAVNISLESAHVRGFVTEKLWQAIRAGCLPVYFGSSWLDELIPRGAYVDLRDFDGVDAVLDGIASLRRSKIADRVLELQRALRELESGAKGRDPVRTRWIDDVVGYIDYRNDTAVRAQGGLGAGAASILDYRDKRLGRFVADIETHVAETAPTTSVADRPAARTVYLSDAIPYMNSEDRKDVWRERGFTVVDDPADAAWAVAYHQRELFDLAGQSPRIVFHTYEPLFTRSLPLYSRIGTSEVFSLGVWTAGLEDTWRYWLRSGPRQYLDPAEGDRSRAVVLASTKAWAHDKFAEDLTGLRHRIAVGGQQRGLFDIYGRDWGDVTTMGESRSPTGGWPEAKHAILGGYSFNLCLENNHVPGFVTEKPWQAIRGGCLPIYYGSSWMDRLFPSKEYLDLRDYESIEALYEHMERMPRDEIVARVRRLQDQLKELEQATEGGKAAQGLSWLQDVASFIEGVDENDARRGTAWDVSHLAARDFALLAQRGDPLPEPRPLRAVQPPRRRWWQSRS</sequence>
<dbReference type="PANTHER" id="PTHR11929">
    <property type="entry name" value="ALPHA- 1,3 -FUCOSYLTRANSFERASE"/>
    <property type="match status" value="1"/>
</dbReference>
<comment type="similarity">
    <text evidence="1">Belongs to the glycosyltransferase 10 family.</text>
</comment>